<dbReference type="Proteomes" id="UP000037460">
    <property type="component" value="Unassembled WGS sequence"/>
</dbReference>
<gene>
    <name evidence="11" type="ORF">Ctob_009820</name>
</gene>
<keyword evidence="11" id="KW-0675">Receptor</keyword>
<feature type="transmembrane region" description="Helical" evidence="10">
    <location>
        <begin position="31"/>
        <end position="50"/>
    </location>
</feature>
<evidence type="ECO:0000256" key="5">
    <source>
        <dbReference type="ARBA" id="ARBA00022989"/>
    </source>
</evidence>
<dbReference type="EMBL" id="JWZX01002713">
    <property type="protein sequence ID" value="KOO27448.1"/>
    <property type="molecule type" value="Genomic_DNA"/>
</dbReference>
<proteinExistence type="inferred from homology"/>
<keyword evidence="6" id="KW-0406">Ion transport</keyword>
<evidence type="ECO:0000313" key="12">
    <source>
        <dbReference type="Proteomes" id="UP000037460"/>
    </source>
</evidence>
<dbReference type="GO" id="GO:0007165">
    <property type="term" value="P:signal transduction"/>
    <property type="evidence" value="ECO:0007669"/>
    <property type="project" value="UniProtKB-ARBA"/>
</dbReference>
<evidence type="ECO:0000256" key="1">
    <source>
        <dbReference type="ARBA" id="ARBA00004308"/>
    </source>
</evidence>
<dbReference type="PANTHER" id="PTHR10125">
    <property type="entry name" value="P2X PURINOCEPTOR"/>
    <property type="match status" value="1"/>
</dbReference>
<dbReference type="InterPro" id="IPR059116">
    <property type="entry name" value="P2X_receptor"/>
</dbReference>
<dbReference type="PANTHER" id="PTHR10125:SF31">
    <property type="entry name" value="P2X RECEPTOR E"/>
    <property type="match status" value="1"/>
</dbReference>
<accession>A0A0M0JMJ1</accession>
<dbReference type="GO" id="GO:0012505">
    <property type="term" value="C:endomembrane system"/>
    <property type="evidence" value="ECO:0007669"/>
    <property type="project" value="UniProtKB-SubCell"/>
</dbReference>
<organism evidence="11 12">
    <name type="scientific">Chrysochromulina tobinii</name>
    <dbReference type="NCBI Taxonomy" id="1460289"/>
    <lineage>
        <taxon>Eukaryota</taxon>
        <taxon>Haptista</taxon>
        <taxon>Haptophyta</taxon>
        <taxon>Prymnesiophyceae</taxon>
        <taxon>Prymnesiales</taxon>
        <taxon>Chrysochromulinaceae</taxon>
        <taxon>Chrysochromulina</taxon>
    </lineage>
</organism>
<evidence type="ECO:0000256" key="7">
    <source>
        <dbReference type="ARBA" id="ARBA00023136"/>
    </source>
</evidence>
<evidence type="ECO:0000256" key="9">
    <source>
        <dbReference type="ARBA" id="ARBA00023303"/>
    </source>
</evidence>
<dbReference type="GO" id="GO:0070588">
    <property type="term" value="P:calcium ion transmembrane transport"/>
    <property type="evidence" value="ECO:0007669"/>
    <property type="project" value="TreeGrafter"/>
</dbReference>
<evidence type="ECO:0000256" key="10">
    <source>
        <dbReference type="SAM" id="Phobius"/>
    </source>
</evidence>
<keyword evidence="7 10" id="KW-0472">Membrane</keyword>
<comment type="caution">
    <text evidence="11">The sequence shown here is derived from an EMBL/GenBank/DDBJ whole genome shotgun (WGS) entry which is preliminary data.</text>
</comment>
<comment type="subcellular location">
    <subcellularLocation>
        <location evidence="1">Endomembrane system</location>
    </subcellularLocation>
</comment>
<evidence type="ECO:0000313" key="11">
    <source>
        <dbReference type="EMBL" id="KOO27448.1"/>
    </source>
</evidence>
<evidence type="ECO:0000256" key="4">
    <source>
        <dbReference type="ARBA" id="ARBA00022692"/>
    </source>
</evidence>
<keyword evidence="12" id="KW-1185">Reference proteome</keyword>
<dbReference type="OrthoDB" id="494673at2759"/>
<dbReference type="GO" id="GO:0015267">
    <property type="term" value="F:channel activity"/>
    <property type="evidence" value="ECO:0007669"/>
    <property type="project" value="UniProtKB-ARBA"/>
</dbReference>
<dbReference type="AlphaFoldDB" id="A0A0M0JMJ1"/>
<comment type="similarity">
    <text evidence="2">Belongs to the P2X receptor family.</text>
</comment>
<keyword evidence="9" id="KW-0407">Ion channel</keyword>
<name>A0A0M0JMJ1_9EUKA</name>
<reference evidence="12" key="1">
    <citation type="journal article" date="2015" name="PLoS Genet.">
        <title>Genome Sequence and Transcriptome Analyses of Chrysochromulina tobin: Metabolic Tools for Enhanced Algal Fitness in the Prominent Order Prymnesiales (Haptophyceae).</title>
        <authorList>
            <person name="Hovde B.T."/>
            <person name="Deodato C.R."/>
            <person name="Hunsperger H.M."/>
            <person name="Ryken S.A."/>
            <person name="Yost W."/>
            <person name="Jha R.K."/>
            <person name="Patterson J."/>
            <person name="Monnat R.J. Jr."/>
            <person name="Barlow S.B."/>
            <person name="Starkenburg S.R."/>
            <person name="Cattolico R.A."/>
        </authorList>
    </citation>
    <scope>NUCLEOTIDE SEQUENCE</scope>
    <source>
        <strain evidence="12">CCMP291</strain>
    </source>
</reference>
<sequence length="448" mass="49304">MFSCCKDLDLDDLFAYKTYKTVRVRHRTLGLVYYITMIFIFMYTGLYTVWYQEGYVQSIAFVGSVRSTAQQPAVIYPTDPSGLYAQVTSGQDGALMVGSRVSITQQERDLSCANLDYTCNNFKTTVPKQSFYMGGSENSTIVIQNAVSNATQQAYGGSQDLIVDSFITTRPRHDDGSDRPQLPVLPMAYGDQFTVGQLAWVAGLELDAIFNDPTTGGADASLRCDGQTIRIRVVFTGDRTRWDQQAYYQYFVSVNDMEAKTTWTDQTAVPIYTIDPISGALLSNGTNTTRVEYDLHGLQLIYSIEATLNVFNLPTLFLSLLSGAGLLFVAKTTADSFLLYCAPKRKDYRLFVEQLTPDFSPDSAESRTLLEKILHKKRASRAKIEQGRLTMSDAELGNQPLVAADALGALSVSPRDATAPVADVTLLRGRSAITAQGQAAMTSVRGEA</sequence>
<dbReference type="Gene3D" id="1.10.287.940">
    <property type="entry name" value="atp-gated p2x4 ion channel"/>
    <property type="match status" value="1"/>
</dbReference>
<keyword evidence="8" id="KW-1071">Ligand-gated ion channel</keyword>
<evidence type="ECO:0000256" key="6">
    <source>
        <dbReference type="ARBA" id="ARBA00023065"/>
    </source>
</evidence>
<keyword evidence="4 10" id="KW-0812">Transmembrane</keyword>
<evidence type="ECO:0000256" key="3">
    <source>
        <dbReference type="ARBA" id="ARBA00022448"/>
    </source>
</evidence>
<evidence type="ECO:0000256" key="2">
    <source>
        <dbReference type="ARBA" id="ARBA00009848"/>
    </source>
</evidence>
<protein>
    <submittedName>
        <fullName evidence="11">p2x receptor</fullName>
    </submittedName>
</protein>
<evidence type="ECO:0000256" key="8">
    <source>
        <dbReference type="ARBA" id="ARBA00023286"/>
    </source>
</evidence>
<keyword evidence="3" id="KW-0813">Transport</keyword>
<dbReference type="GO" id="GO:0016020">
    <property type="term" value="C:membrane"/>
    <property type="evidence" value="ECO:0007669"/>
    <property type="project" value="TreeGrafter"/>
</dbReference>
<keyword evidence="5 10" id="KW-1133">Transmembrane helix</keyword>